<dbReference type="InterPro" id="IPR001356">
    <property type="entry name" value="HD"/>
</dbReference>
<dbReference type="OrthoDB" id="6503393at2759"/>
<dbReference type="EnsemblMetazoa" id="XM_022811465">
    <property type="protein sequence ID" value="XP_022667200"/>
    <property type="gene ID" value="LOC111252879"/>
</dbReference>
<sequence length="528" mass="56796">MVILSGGGTSHSQTSTDFSMNSRRSPASRPQSPSASMATHAPFLIRNLITSPHNSNSRVPPLSPAVPAAIDPDAVGQSHRRRTYGINSQQLLFTTHPAALPATAYANPATALANALVSNQAALTSPANPLSPGGNNALSDAHQRLFEQQRQAIAAVQLLWNAAHCGLSAQLQMASRGVGEGTAGGPCPDGIGTIGLAAGIVALKSSTSDGQPPARPESTEDEHDTSSSDFECNLKGSKKPRKARTAFTDHQLKTLEKSFEKQKYLSVQDRMELANRLNLTDTQVKTWYQNRSEHMFYFRTKWKRQAMFGLDFLPIAARQMLLTGQAPPPSGPTPPGTLFPQPGTPQLSAHLPNVPGVPLGALQSLHTSPAALHHQLEQLYQGGHAGDNKQIQTILQDAAQRALLLAQMASSIPPSVPTAAVLSTGTTSVAANISERGADDVSDEDYNNEGDDDHDDDDLRCNQTDHENGAQVMQMHHEEKKRQRLDAMKTERFLSEKNNSHTQGDDISGTTDEIDVESSEGYERGQKN</sequence>
<dbReference type="Gene3D" id="1.10.10.60">
    <property type="entry name" value="Homeodomain-like"/>
    <property type="match status" value="1"/>
</dbReference>
<dbReference type="PROSITE" id="PS50071">
    <property type="entry name" value="HOMEOBOX_2"/>
    <property type="match status" value="1"/>
</dbReference>
<dbReference type="CDD" id="cd00086">
    <property type="entry name" value="homeodomain"/>
    <property type="match status" value="1"/>
</dbReference>
<feature type="domain" description="Homeobox" evidence="5">
    <location>
        <begin position="238"/>
        <end position="291"/>
    </location>
</feature>
<proteinExistence type="predicted"/>
<dbReference type="PANTHER" id="PTHR24333:SF5">
    <property type="entry name" value="VENT HOMEOBOX"/>
    <property type="match status" value="1"/>
</dbReference>
<dbReference type="SMART" id="SM00389">
    <property type="entry name" value="HOX"/>
    <property type="match status" value="1"/>
</dbReference>
<feature type="compositionally biased region" description="Basic and acidic residues" evidence="4">
    <location>
        <begin position="475"/>
        <end position="499"/>
    </location>
</feature>
<feature type="region of interest" description="Disordered" evidence="4">
    <location>
        <begin position="205"/>
        <end position="245"/>
    </location>
</feature>
<comment type="subcellular location">
    <subcellularLocation>
        <location evidence="1 2 3">Nucleus</location>
    </subcellularLocation>
</comment>
<evidence type="ECO:0000256" key="4">
    <source>
        <dbReference type="SAM" id="MobiDB-lite"/>
    </source>
</evidence>
<dbReference type="InterPro" id="IPR009057">
    <property type="entry name" value="Homeodomain-like_sf"/>
</dbReference>
<name>A0A7M7MCY8_VARDE</name>
<reference evidence="6" key="1">
    <citation type="submission" date="2021-01" db="UniProtKB">
        <authorList>
            <consortium name="EnsemblMetazoa"/>
        </authorList>
    </citation>
    <scope>IDENTIFICATION</scope>
</reference>
<keyword evidence="2 3" id="KW-0238">DNA-binding</keyword>
<dbReference type="RefSeq" id="XP_022667200.1">
    <property type="nucleotide sequence ID" value="XM_022811465.1"/>
</dbReference>
<dbReference type="PANTHER" id="PTHR24333">
    <property type="entry name" value="HOMEO BOX HB9 LIKE A-RELATED"/>
    <property type="match status" value="1"/>
</dbReference>
<dbReference type="KEGG" id="vde:111252879"/>
<feature type="compositionally biased region" description="Basic and acidic residues" evidence="4">
    <location>
        <begin position="457"/>
        <end position="468"/>
    </location>
</feature>
<dbReference type="GO" id="GO:0005634">
    <property type="term" value="C:nucleus"/>
    <property type="evidence" value="ECO:0007669"/>
    <property type="project" value="UniProtKB-SubCell"/>
</dbReference>
<feature type="region of interest" description="Disordered" evidence="4">
    <location>
        <begin position="432"/>
        <end position="528"/>
    </location>
</feature>
<keyword evidence="7" id="KW-1185">Reference proteome</keyword>
<keyword evidence="2 3" id="KW-0371">Homeobox</keyword>
<dbReference type="InParanoid" id="A0A7M7MCY8"/>
<dbReference type="RefSeq" id="XP_022667211.1">
    <property type="nucleotide sequence ID" value="XM_022811476.1"/>
</dbReference>
<feature type="region of interest" description="Disordered" evidence="4">
    <location>
        <begin position="1"/>
        <end position="37"/>
    </location>
</feature>
<dbReference type="GeneID" id="111252879"/>
<evidence type="ECO:0000256" key="1">
    <source>
        <dbReference type="ARBA" id="ARBA00004123"/>
    </source>
</evidence>
<evidence type="ECO:0000256" key="2">
    <source>
        <dbReference type="PROSITE-ProRule" id="PRU00108"/>
    </source>
</evidence>
<dbReference type="SUPFAM" id="SSF46689">
    <property type="entry name" value="Homeodomain-like"/>
    <property type="match status" value="1"/>
</dbReference>
<feature type="region of interest" description="Disordered" evidence="4">
    <location>
        <begin position="51"/>
        <end position="77"/>
    </location>
</feature>
<evidence type="ECO:0000259" key="5">
    <source>
        <dbReference type="PROSITE" id="PS50071"/>
    </source>
</evidence>
<keyword evidence="2 3" id="KW-0539">Nucleus</keyword>
<protein>
    <recommendedName>
        <fullName evidence="5">Homeobox domain-containing protein</fullName>
    </recommendedName>
</protein>
<dbReference type="AlphaFoldDB" id="A0A7M7MCY8"/>
<dbReference type="Pfam" id="PF00046">
    <property type="entry name" value="Homeodomain"/>
    <property type="match status" value="1"/>
</dbReference>
<accession>A0A7M7MCY8</accession>
<evidence type="ECO:0000313" key="7">
    <source>
        <dbReference type="Proteomes" id="UP000594260"/>
    </source>
</evidence>
<feature type="DNA-binding region" description="Homeobox" evidence="2">
    <location>
        <begin position="240"/>
        <end position="292"/>
    </location>
</feature>
<evidence type="ECO:0000256" key="3">
    <source>
        <dbReference type="RuleBase" id="RU000682"/>
    </source>
</evidence>
<dbReference type="EnsemblMetazoa" id="XM_022811476">
    <property type="protein sequence ID" value="XP_022667211"/>
    <property type="gene ID" value="LOC111252879"/>
</dbReference>
<organism evidence="6 7">
    <name type="scientific">Varroa destructor</name>
    <name type="common">Honeybee mite</name>
    <dbReference type="NCBI Taxonomy" id="109461"/>
    <lineage>
        <taxon>Eukaryota</taxon>
        <taxon>Metazoa</taxon>
        <taxon>Ecdysozoa</taxon>
        <taxon>Arthropoda</taxon>
        <taxon>Chelicerata</taxon>
        <taxon>Arachnida</taxon>
        <taxon>Acari</taxon>
        <taxon>Parasitiformes</taxon>
        <taxon>Mesostigmata</taxon>
        <taxon>Gamasina</taxon>
        <taxon>Dermanyssoidea</taxon>
        <taxon>Varroidae</taxon>
        <taxon>Varroa</taxon>
    </lineage>
</organism>
<dbReference type="GO" id="GO:0003677">
    <property type="term" value="F:DNA binding"/>
    <property type="evidence" value="ECO:0007669"/>
    <property type="project" value="UniProtKB-UniRule"/>
</dbReference>
<dbReference type="Proteomes" id="UP000594260">
    <property type="component" value="Unplaced"/>
</dbReference>
<feature type="compositionally biased region" description="Low complexity" evidence="4">
    <location>
        <begin position="10"/>
        <end position="37"/>
    </location>
</feature>
<dbReference type="InterPro" id="IPR050848">
    <property type="entry name" value="Homeobox_TF"/>
</dbReference>
<feature type="compositionally biased region" description="Acidic residues" evidence="4">
    <location>
        <begin position="440"/>
        <end position="456"/>
    </location>
</feature>
<feature type="compositionally biased region" description="Low complexity" evidence="4">
    <location>
        <begin position="65"/>
        <end position="75"/>
    </location>
</feature>
<evidence type="ECO:0000313" key="6">
    <source>
        <dbReference type="EnsemblMetazoa" id="XP_022667211"/>
    </source>
</evidence>